<feature type="domain" description="HTH tetR-type" evidence="5">
    <location>
        <begin position="6"/>
        <end position="66"/>
    </location>
</feature>
<dbReference type="PROSITE" id="PS50977">
    <property type="entry name" value="HTH_TETR_2"/>
    <property type="match status" value="1"/>
</dbReference>
<comment type="caution">
    <text evidence="6">The sequence shown here is derived from an EMBL/GenBank/DDBJ whole genome shotgun (WGS) entry which is preliminary data.</text>
</comment>
<dbReference type="PANTHER" id="PTHR47506">
    <property type="entry name" value="TRANSCRIPTIONAL REGULATORY PROTEIN"/>
    <property type="match status" value="1"/>
</dbReference>
<dbReference type="STRING" id="1120923.SAMN02746095_02825"/>
<name>A0A0D6PHT8_9PROT</name>
<evidence type="ECO:0000313" key="6">
    <source>
        <dbReference type="EMBL" id="GAN80946.1"/>
    </source>
</evidence>
<dbReference type="PANTHER" id="PTHR47506:SF1">
    <property type="entry name" value="HTH-TYPE TRANSCRIPTIONAL REGULATOR YJDC"/>
    <property type="match status" value="1"/>
</dbReference>
<dbReference type="InterPro" id="IPR009057">
    <property type="entry name" value="Homeodomain-like_sf"/>
</dbReference>
<dbReference type="AlphaFoldDB" id="A0A0D6PHT8"/>
<dbReference type="InterPro" id="IPR036271">
    <property type="entry name" value="Tet_transcr_reg_TetR-rel_C_sf"/>
</dbReference>
<gene>
    <name evidence="6" type="ORF">Aam_066_010</name>
</gene>
<dbReference type="SUPFAM" id="SSF46689">
    <property type="entry name" value="Homeodomain-like"/>
    <property type="match status" value="1"/>
</dbReference>
<sequence length="200" mass="21477">MSRPRVLNDDELLDRARDIFWRQGYAATSLRDLTEATSLSAAALYNRFHDKAGLFREVLRRYADTGLSGTFLPRLAALPNPADAVVGLFAELLALSCSTDTPSGCLLINTALDGAADTATLDLVRERLGEVEAFLRAQLERAKKAGLLPPGTEPALAAEGLFGAVLALRVLARLDPDPVRLRRLVKAALTPLGLSLEQGA</sequence>
<reference evidence="6 7" key="1">
    <citation type="submission" date="2012-11" db="EMBL/GenBank/DDBJ databases">
        <title>Whole genome sequence of Acidocella aminolytica 101 = DSM 11237.</title>
        <authorList>
            <person name="Azuma Y."/>
            <person name="Higashiura N."/>
            <person name="Hirakawa H."/>
            <person name="Matsushita K."/>
        </authorList>
    </citation>
    <scope>NUCLEOTIDE SEQUENCE [LARGE SCALE GENOMIC DNA]</scope>
    <source>
        <strain evidence="7">101 / DSM 11237</strain>
    </source>
</reference>
<dbReference type="OrthoDB" id="9795242at2"/>
<dbReference type="Pfam" id="PF00440">
    <property type="entry name" value="TetR_N"/>
    <property type="match status" value="1"/>
</dbReference>
<keyword evidence="3" id="KW-0804">Transcription</keyword>
<dbReference type="SUPFAM" id="SSF48498">
    <property type="entry name" value="Tetracyclin repressor-like, C-terminal domain"/>
    <property type="match status" value="1"/>
</dbReference>
<dbReference type="Gene3D" id="1.10.357.10">
    <property type="entry name" value="Tetracycline Repressor, domain 2"/>
    <property type="match status" value="1"/>
</dbReference>
<dbReference type="Pfam" id="PF16925">
    <property type="entry name" value="TetR_C_13"/>
    <property type="match status" value="1"/>
</dbReference>
<dbReference type="GO" id="GO:0003677">
    <property type="term" value="F:DNA binding"/>
    <property type="evidence" value="ECO:0007669"/>
    <property type="project" value="UniProtKB-UniRule"/>
</dbReference>
<evidence type="ECO:0000256" key="1">
    <source>
        <dbReference type="ARBA" id="ARBA00023015"/>
    </source>
</evidence>
<protein>
    <submittedName>
        <fullName evidence="6">Transcriptional regulator TetR</fullName>
    </submittedName>
</protein>
<evidence type="ECO:0000313" key="7">
    <source>
        <dbReference type="Proteomes" id="UP000032668"/>
    </source>
</evidence>
<evidence type="ECO:0000256" key="4">
    <source>
        <dbReference type="PROSITE-ProRule" id="PRU00335"/>
    </source>
</evidence>
<evidence type="ECO:0000256" key="3">
    <source>
        <dbReference type="ARBA" id="ARBA00023163"/>
    </source>
</evidence>
<dbReference type="InterPro" id="IPR001647">
    <property type="entry name" value="HTH_TetR"/>
</dbReference>
<accession>A0A0D6PHT8</accession>
<dbReference type="InterPro" id="IPR011075">
    <property type="entry name" value="TetR_C"/>
</dbReference>
<dbReference type="Gene3D" id="1.10.10.60">
    <property type="entry name" value="Homeodomain-like"/>
    <property type="match status" value="1"/>
</dbReference>
<evidence type="ECO:0000256" key="2">
    <source>
        <dbReference type="ARBA" id="ARBA00023125"/>
    </source>
</evidence>
<evidence type="ECO:0000259" key="5">
    <source>
        <dbReference type="PROSITE" id="PS50977"/>
    </source>
</evidence>
<organism evidence="6 7">
    <name type="scientific">Acidocella aminolytica 101 = DSM 11237</name>
    <dbReference type="NCBI Taxonomy" id="1120923"/>
    <lineage>
        <taxon>Bacteria</taxon>
        <taxon>Pseudomonadati</taxon>
        <taxon>Pseudomonadota</taxon>
        <taxon>Alphaproteobacteria</taxon>
        <taxon>Acetobacterales</taxon>
        <taxon>Acidocellaceae</taxon>
        <taxon>Acidocella</taxon>
    </lineage>
</organism>
<keyword evidence="2 4" id="KW-0238">DNA-binding</keyword>
<dbReference type="RefSeq" id="WP_048879336.1">
    <property type="nucleotide sequence ID" value="NZ_BANC01000064.1"/>
</dbReference>
<dbReference type="Proteomes" id="UP000032668">
    <property type="component" value="Unassembled WGS sequence"/>
</dbReference>
<keyword evidence="1" id="KW-0805">Transcription regulation</keyword>
<keyword evidence="7" id="KW-1185">Reference proteome</keyword>
<dbReference type="EMBL" id="BANC01000064">
    <property type="protein sequence ID" value="GAN80946.1"/>
    <property type="molecule type" value="Genomic_DNA"/>
</dbReference>
<feature type="DNA-binding region" description="H-T-H motif" evidence="4">
    <location>
        <begin position="29"/>
        <end position="48"/>
    </location>
</feature>
<dbReference type="InterPro" id="IPR023772">
    <property type="entry name" value="DNA-bd_HTH_TetR-type_CS"/>
</dbReference>
<proteinExistence type="predicted"/>
<dbReference type="PROSITE" id="PS01081">
    <property type="entry name" value="HTH_TETR_1"/>
    <property type="match status" value="1"/>
</dbReference>